<sequence>MRLRSKLSKSFDELPEIILSSPPDTQNKHWKHLRNVFLASCRFRFQEAETVTDISKLIRAVEKIPTDKAYRARRCSEQIFSPMGRALEEHRREQLFFQVIEKGDPNDIRILEELIETDPKKYLRKANDPNSILNNKNREGCTPVYVACRNGSLEYVDYFMKKGADLKIKCSLENESCIEAAARWGYGQIVKLLMKQKWSPEEIKRAKKLTKSKQIYNMLEKSHHKRHCSWWGCS</sequence>
<protein>
    <submittedName>
        <fullName evidence="2">Uncharacterized protein</fullName>
    </submittedName>
</protein>
<comment type="caution">
    <text evidence="2">The sequence shown here is derived from an EMBL/GenBank/DDBJ whole genome shotgun (WGS) entry which is preliminary data.</text>
</comment>
<dbReference type="SUPFAM" id="SSF48403">
    <property type="entry name" value="Ankyrin repeat"/>
    <property type="match status" value="1"/>
</dbReference>
<name>A0A1R2CJ01_9CILI</name>
<dbReference type="InterPro" id="IPR002110">
    <property type="entry name" value="Ankyrin_rpt"/>
</dbReference>
<reference evidence="2 3" key="1">
    <citation type="submission" date="2016-11" db="EMBL/GenBank/DDBJ databases">
        <title>The macronuclear genome of Stentor coeruleus: a giant cell with tiny introns.</title>
        <authorList>
            <person name="Slabodnick M."/>
            <person name="Ruby J.G."/>
            <person name="Reiff S.B."/>
            <person name="Swart E.C."/>
            <person name="Gosai S."/>
            <person name="Prabakaran S."/>
            <person name="Witkowska E."/>
            <person name="Larue G.E."/>
            <person name="Fisher S."/>
            <person name="Freeman R.M."/>
            <person name="Gunawardena J."/>
            <person name="Chu W."/>
            <person name="Stover N.A."/>
            <person name="Gregory B.D."/>
            <person name="Nowacki M."/>
            <person name="Derisi J."/>
            <person name="Roy S.W."/>
            <person name="Marshall W.F."/>
            <person name="Sood P."/>
        </authorList>
    </citation>
    <scope>NUCLEOTIDE SEQUENCE [LARGE SCALE GENOMIC DNA]</scope>
    <source>
        <strain evidence="2">WM001</strain>
    </source>
</reference>
<gene>
    <name evidence="2" type="ORF">SteCoe_8982</name>
</gene>
<dbReference type="AlphaFoldDB" id="A0A1R2CJ01"/>
<evidence type="ECO:0000313" key="3">
    <source>
        <dbReference type="Proteomes" id="UP000187209"/>
    </source>
</evidence>
<dbReference type="Gene3D" id="1.25.40.20">
    <property type="entry name" value="Ankyrin repeat-containing domain"/>
    <property type="match status" value="1"/>
</dbReference>
<dbReference type="InterPro" id="IPR036770">
    <property type="entry name" value="Ankyrin_rpt-contain_sf"/>
</dbReference>
<keyword evidence="3" id="KW-1185">Reference proteome</keyword>
<dbReference type="PROSITE" id="PS50297">
    <property type="entry name" value="ANK_REP_REGION"/>
    <property type="match status" value="1"/>
</dbReference>
<evidence type="ECO:0000256" key="1">
    <source>
        <dbReference type="PROSITE-ProRule" id="PRU00023"/>
    </source>
</evidence>
<accession>A0A1R2CJ01</accession>
<evidence type="ECO:0000313" key="2">
    <source>
        <dbReference type="EMBL" id="OMJ88971.1"/>
    </source>
</evidence>
<organism evidence="2 3">
    <name type="scientific">Stentor coeruleus</name>
    <dbReference type="NCBI Taxonomy" id="5963"/>
    <lineage>
        <taxon>Eukaryota</taxon>
        <taxon>Sar</taxon>
        <taxon>Alveolata</taxon>
        <taxon>Ciliophora</taxon>
        <taxon>Postciliodesmatophora</taxon>
        <taxon>Heterotrichea</taxon>
        <taxon>Heterotrichida</taxon>
        <taxon>Stentoridae</taxon>
        <taxon>Stentor</taxon>
    </lineage>
</organism>
<dbReference type="OrthoDB" id="286878at2759"/>
<proteinExistence type="predicted"/>
<keyword evidence="1" id="KW-0040">ANK repeat</keyword>
<dbReference type="Pfam" id="PF12796">
    <property type="entry name" value="Ank_2"/>
    <property type="match status" value="1"/>
</dbReference>
<dbReference type="EMBL" id="MPUH01000137">
    <property type="protein sequence ID" value="OMJ88971.1"/>
    <property type="molecule type" value="Genomic_DNA"/>
</dbReference>
<feature type="repeat" description="ANK" evidence="1">
    <location>
        <begin position="139"/>
        <end position="171"/>
    </location>
</feature>
<dbReference type="Proteomes" id="UP000187209">
    <property type="component" value="Unassembled WGS sequence"/>
</dbReference>
<dbReference type="PROSITE" id="PS50088">
    <property type="entry name" value="ANK_REPEAT"/>
    <property type="match status" value="1"/>
</dbReference>
<dbReference type="SMART" id="SM00248">
    <property type="entry name" value="ANK"/>
    <property type="match status" value="2"/>
</dbReference>